<evidence type="ECO:0000313" key="4">
    <source>
        <dbReference type="Proteomes" id="UP000724148"/>
    </source>
</evidence>
<feature type="transmembrane region" description="Helical" evidence="1">
    <location>
        <begin position="160"/>
        <end position="184"/>
    </location>
</feature>
<keyword evidence="1" id="KW-0472">Membrane</keyword>
<keyword evidence="1" id="KW-1133">Transmembrane helix</keyword>
<feature type="transmembrane region" description="Helical" evidence="1">
    <location>
        <begin position="98"/>
        <end position="121"/>
    </location>
</feature>
<dbReference type="Proteomes" id="UP000724148">
    <property type="component" value="Unassembled WGS sequence"/>
</dbReference>
<evidence type="ECO:0000256" key="1">
    <source>
        <dbReference type="SAM" id="Phobius"/>
    </source>
</evidence>
<gene>
    <name evidence="3" type="ORF">HYT40_02845</name>
</gene>
<evidence type="ECO:0000313" key="3">
    <source>
        <dbReference type="EMBL" id="MBI2097059.1"/>
    </source>
</evidence>
<feature type="transmembrane region" description="Helical" evidence="1">
    <location>
        <begin position="14"/>
        <end position="39"/>
    </location>
</feature>
<feature type="domain" description="DUF5671" evidence="2">
    <location>
        <begin position="14"/>
        <end position="145"/>
    </location>
</feature>
<feature type="transmembrane region" description="Helical" evidence="1">
    <location>
        <begin position="59"/>
        <end position="78"/>
    </location>
</feature>
<dbReference type="AlphaFoldDB" id="A0A931WN88"/>
<protein>
    <recommendedName>
        <fullName evidence="2">DUF5671 domain-containing protein</fullName>
    </recommendedName>
</protein>
<name>A0A931WN88_9BACT</name>
<evidence type="ECO:0000259" key="2">
    <source>
        <dbReference type="Pfam" id="PF18920"/>
    </source>
</evidence>
<keyword evidence="1" id="KW-0812">Transmembrane</keyword>
<comment type="caution">
    <text evidence="3">The sequence shown here is derived from an EMBL/GenBank/DDBJ whole genome shotgun (WGS) entry which is preliminary data.</text>
</comment>
<reference evidence="3" key="1">
    <citation type="submission" date="2020-07" db="EMBL/GenBank/DDBJ databases">
        <title>Huge and variable diversity of episymbiotic CPR bacteria and DPANN archaea in groundwater ecosystems.</title>
        <authorList>
            <person name="He C.Y."/>
            <person name="Keren R."/>
            <person name="Whittaker M."/>
            <person name="Farag I.F."/>
            <person name="Doudna J."/>
            <person name="Cate J.H.D."/>
            <person name="Banfield J.F."/>
        </authorList>
    </citation>
    <scope>NUCLEOTIDE SEQUENCE</scope>
    <source>
        <strain evidence="3">NC_groundwater_193_Ag_S-0.1um_51_7</strain>
    </source>
</reference>
<sequence length="315" mass="35497">METEVSQKISPKNVFLNLVGIIALYISAGSLIALLFQYINYFFPDLLAYQSLSYGTLRWAIAALLIIFPVYIIASWLLQREYAANPEERERRLRKWIIYFTLFLAAVMVIIDLVALVYFFLEGSITTAFLLKVLAVFLVGGTVFWHYFSEIRRSASALPGYTKTFAWVAVLIIGAIIIGGFFIAGSPFAERLRKFDERRVSDLQTIQGGIVGYWQKKDVLPATLNDLKDDISGFVAPLDPESGTPYEYRSTGNLSFELCATFNAPINANTRMAKPVPAEFGGMGENWDHEAGRQCFLRTIDPQIYGIPKDLKLPR</sequence>
<accession>A0A931WN88</accession>
<dbReference type="Pfam" id="PF18920">
    <property type="entry name" value="DUF5671"/>
    <property type="match status" value="1"/>
</dbReference>
<dbReference type="EMBL" id="JACOZA010000075">
    <property type="protein sequence ID" value="MBI2097059.1"/>
    <property type="molecule type" value="Genomic_DNA"/>
</dbReference>
<organism evidence="3 4">
    <name type="scientific">Candidatus Sungiibacteriota bacterium</name>
    <dbReference type="NCBI Taxonomy" id="2750080"/>
    <lineage>
        <taxon>Bacteria</taxon>
        <taxon>Candidatus Sungiibacteriota</taxon>
    </lineage>
</organism>
<feature type="transmembrane region" description="Helical" evidence="1">
    <location>
        <begin position="127"/>
        <end position="148"/>
    </location>
</feature>
<proteinExistence type="predicted"/>
<dbReference type="InterPro" id="IPR043728">
    <property type="entry name" value="DUF5671"/>
</dbReference>